<dbReference type="EMBL" id="ML977338">
    <property type="protein sequence ID" value="KAF2110295.1"/>
    <property type="molecule type" value="Genomic_DNA"/>
</dbReference>
<proteinExistence type="predicted"/>
<evidence type="ECO:0000313" key="2">
    <source>
        <dbReference type="Proteomes" id="UP000799770"/>
    </source>
</evidence>
<accession>A0A6A5YT20</accession>
<dbReference type="Proteomes" id="UP000799770">
    <property type="component" value="Unassembled WGS sequence"/>
</dbReference>
<gene>
    <name evidence="1" type="ORF">BDV96DRAFT_667274</name>
</gene>
<organism evidence="1 2">
    <name type="scientific">Lophiotrema nucula</name>
    <dbReference type="NCBI Taxonomy" id="690887"/>
    <lineage>
        <taxon>Eukaryota</taxon>
        <taxon>Fungi</taxon>
        <taxon>Dikarya</taxon>
        <taxon>Ascomycota</taxon>
        <taxon>Pezizomycotina</taxon>
        <taxon>Dothideomycetes</taxon>
        <taxon>Pleosporomycetidae</taxon>
        <taxon>Pleosporales</taxon>
        <taxon>Lophiotremataceae</taxon>
        <taxon>Lophiotrema</taxon>
    </lineage>
</organism>
<name>A0A6A5YT20_9PLEO</name>
<protein>
    <submittedName>
        <fullName evidence="1">Uncharacterized protein</fullName>
    </submittedName>
</protein>
<dbReference type="AlphaFoldDB" id="A0A6A5YT20"/>
<evidence type="ECO:0000313" key="1">
    <source>
        <dbReference type="EMBL" id="KAF2110295.1"/>
    </source>
</evidence>
<dbReference type="OrthoDB" id="3691215at2759"/>
<sequence>MIDTRTPCQRKCISSTTMASSSKSPMSTNTAELQPCQIQQQGDFFNKLSRDVRLVIYDHLYPYLPPLLHFNKSVDCRGMILSCKQAHQEMVEAAGRHLITFFANFAAEFQKKHDVSISLHKSIPLYQGFAALRDVTLSVPWSCFKFQIDSDRRPAVYFLEDKWGSIIHRHFDKLTLYVHGDNAPPHTTEEERTRVFRTFKFYLFEFAYIIKSGALDNIDHWTSEYVEPNLGDFPNRRHYTKMEAFHFDLVHWRRAQAKRQEIRYRLEEQHGYPRLPVRTNHICIAWNLLGPGEMTPQRLTGKKLKYTWQHVDKLRETDMLRLRSYDNVWPHRYEVTGAEGLVGEVGLAHPDRWELATGEADGEESFIHDMKEVVDVYTTGIGEKLVPVWVDEDGEVYEEWESDPQDESEDESEYWANFEEEWGDYRPEWYDGYQEVSSDLEDEENEDDFFQRG</sequence>
<reference evidence="1" key="1">
    <citation type="journal article" date="2020" name="Stud. Mycol.">
        <title>101 Dothideomycetes genomes: a test case for predicting lifestyles and emergence of pathogens.</title>
        <authorList>
            <person name="Haridas S."/>
            <person name="Albert R."/>
            <person name="Binder M."/>
            <person name="Bloem J."/>
            <person name="Labutti K."/>
            <person name="Salamov A."/>
            <person name="Andreopoulos B."/>
            <person name="Baker S."/>
            <person name="Barry K."/>
            <person name="Bills G."/>
            <person name="Bluhm B."/>
            <person name="Cannon C."/>
            <person name="Castanera R."/>
            <person name="Culley D."/>
            <person name="Daum C."/>
            <person name="Ezra D."/>
            <person name="Gonzalez J."/>
            <person name="Henrissat B."/>
            <person name="Kuo A."/>
            <person name="Liang C."/>
            <person name="Lipzen A."/>
            <person name="Lutzoni F."/>
            <person name="Magnuson J."/>
            <person name="Mondo S."/>
            <person name="Nolan M."/>
            <person name="Ohm R."/>
            <person name="Pangilinan J."/>
            <person name="Park H.-J."/>
            <person name="Ramirez L."/>
            <person name="Alfaro M."/>
            <person name="Sun H."/>
            <person name="Tritt A."/>
            <person name="Yoshinaga Y."/>
            <person name="Zwiers L.-H."/>
            <person name="Turgeon B."/>
            <person name="Goodwin S."/>
            <person name="Spatafora J."/>
            <person name="Crous P."/>
            <person name="Grigoriev I."/>
        </authorList>
    </citation>
    <scope>NUCLEOTIDE SEQUENCE</scope>
    <source>
        <strain evidence="1">CBS 627.86</strain>
    </source>
</reference>
<keyword evidence="2" id="KW-1185">Reference proteome</keyword>